<organism evidence="2 3">
    <name type="scientific">Epibacterium ulvae</name>
    <dbReference type="NCBI Taxonomy" id="1156985"/>
    <lineage>
        <taxon>Bacteria</taxon>
        <taxon>Pseudomonadati</taxon>
        <taxon>Pseudomonadota</taxon>
        <taxon>Alphaproteobacteria</taxon>
        <taxon>Rhodobacterales</taxon>
        <taxon>Roseobacteraceae</taxon>
        <taxon>Epibacterium</taxon>
    </lineage>
</organism>
<keyword evidence="1" id="KW-0812">Transmembrane</keyword>
<proteinExistence type="predicted"/>
<feature type="transmembrane region" description="Helical" evidence="1">
    <location>
        <begin position="48"/>
        <end position="69"/>
    </location>
</feature>
<feature type="transmembrane region" description="Helical" evidence="1">
    <location>
        <begin position="20"/>
        <end position="42"/>
    </location>
</feature>
<evidence type="ECO:0000256" key="1">
    <source>
        <dbReference type="SAM" id="Phobius"/>
    </source>
</evidence>
<dbReference type="AlphaFoldDB" id="A0A1G5RHU3"/>
<dbReference type="EMBL" id="FMWG01000017">
    <property type="protein sequence ID" value="SCZ73566.1"/>
    <property type="molecule type" value="Genomic_DNA"/>
</dbReference>
<gene>
    <name evidence="2" type="ORF">SAMN04488118_11762</name>
</gene>
<protein>
    <submittedName>
        <fullName evidence="2">Uncharacterized protein</fullName>
    </submittedName>
</protein>
<dbReference type="Proteomes" id="UP000198767">
    <property type="component" value="Unassembled WGS sequence"/>
</dbReference>
<name>A0A1G5RHU3_9RHOB</name>
<sequence>MNYRIEKLQDDIRRFKKARVVFATGALLSVILIFLCTVADFFDVGTGPHTLQIFVLMGVIVGTVAKAITYRDELNSAHRELAKLC</sequence>
<accession>A0A1G5RHU3</accession>
<evidence type="ECO:0000313" key="2">
    <source>
        <dbReference type="EMBL" id="SCZ73566.1"/>
    </source>
</evidence>
<keyword evidence="3" id="KW-1185">Reference proteome</keyword>
<keyword evidence="1" id="KW-1133">Transmembrane helix</keyword>
<evidence type="ECO:0000313" key="3">
    <source>
        <dbReference type="Proteomes" id="UP000198767"/>
    </source>
</evidence>
<keyword evidence="1" id="KW-0472">Membrane</keyword>
<reference evidence="2 3" key="1">
    <citation type="submission" date="2016-10" db="EMBL/GenBank/DDBJ databases">
        <authorList>
            <person name="de Groot N.N."/>
        </authorList>
    </citation>
    <scope>NUCLEOTIDE SEQUENCE [LARGE SCALE GENOMIC DNA]</scope>
    <source>
        <strain evidence="2 3">U95</strain>
    </source>
</reference>